<dbReference type="PROSITE" id="PS51257">
    <property type="entry name" value="PROKAR_LIPOPROTEIN"/>
    <property type="match status" value="1"/>
</dbReference>
<evidence type="ECO:0000256" key="3">
    <source>
        <dbReference type="ARBA" id="ARBA00023237"/>
    </source>
</evidence>
<comment type="caution">
    <text evidence="6">The sequence shown here is derived from an EMBL/GenBank/DDBJ whole genome shotgun (WGS) entry which is preliminary data.</text>
</comment>
<dbReference type="Gene3D" id="3.30.1450.10">
    <property type="match status" value="1"/>
</dbReference>
<keyword evidence="2" id="KW-0472">Membrane</keyword>
<sequence length="157" mass="16224">MKAGKAFGAGLVLTMALAAGGCSSIRESRGYIVDQSLVNAVQPGIDNRQSVEGTLGRPSFVSQYGTPTWYYISSTTGRKPFVSPRIESHSVLAVQFDASGNVVSAERSGVNKVAFLSPDGDQTPTLGRERGFFEDLFGNIGQVGAPGAGPGAGGPGR</sequence>
<evidence type="ECO:0000259" key="5">
    <source>
        <dbReference type="Pfam" id="PF04355"/>
    </source>
</evidence>
<dbReference type="PANTHER" id="PTHR37482">
    <property type="entry name" value="OUTER MEMBRANE PROTEIN ASSEMBLY FACTOR BAME"/>
    <property type="match status" value="1"/>
</dbReference>
<dbReference type="AlphaFoldDB" id="A0A6L7GAY3"/>
<dbReference type="RefSeq" id="WP_160599363.1">
    <property type="nucleotide sequence ID" value="NZ_WTYU01000001.1"/>
</dbReference>
<feature type="domain" description="Outer membrane protein assembly factor BamE" evidence="5">
    <location>
        <begin position="30"/>
        <end position="103"/>
    </location>
</feature>
<dbReference type="Pfam" id="PF04355">
    <property type="entry name" value="BamE"/>
    <property type="match status" value="1"/>
</dbReference>
<dbReference type="GO" id="GO:1990063">
    <property type="term" value="C:Bam protein complex"/>
    <property type="evidence" value="ECO:0007669"/>
    <property type="project" value="TreeGrafter"/>
</dbReference>
<organism evidence="6 7">
    <name type="scientific">Allopontixanthobacter confluentis</name>
    <dbReference type="NCBI Taxonomy" id="1849021"/>
    <lineage>
        <taxon>Bacteria</taxon>
        <taxon>Pseudomonadati</taxon>
        <taxon>Pseudomonadota</taxon>
        <taxon>Alphaproteobacteria</taxon>
        <taxon>Sphingomonadales</taxon>
        <taxon>Erythrobacteraceae</taxon>
        <taxon>Allopontixanthobacter</taxon>
    </lineage>
</organism>
<dbReference type="OrthoDB" id="7160681at2"/>
<keyword evidence="7" id="KW-1185">Reference proteome</keyword>
<keyword evidence="3" id="KW-0998">Cell outer membrane</keyword>
<accession>A0A6L7GAY3</accession>
<evidence type="ECO:0000256" key="2">
    <source>
        <dbReference type="ARBA" id="ARBA00023136"/>
    </source>
</evidence>
<evidence type="ECO:0000256" key="4">
    <source>
        <dbReference type="SAM" id="SignalP"/>
    </source>
</evidence>
<dbReference type="InterPro" id="IPR007450">
    <property type="entry name" value="BamE_dom"/>
</dbReference>
<gene>
    <name evidence="6" type="primary">bamE</name>
    <name evidence="6" type="ORF">GRI44_00465</name>
</gene>
<dbReference type="GO" id="GO:0030674">
    <property type="term" value="F:protein-macromolecule adaptor activity"/>
    <property type="evidence" value="ECO:0007669"/>
    <property type="project" value="TreeGrafter"/>
</dbReference>
<protein>
    <submittedName>
        <fullName evidence="6">Outer membrane protein assembly factor BamE</fullName>
    </submittedName>
</protein>
<name>A0A6L7GAY3_9SPHN</name>
<dbReference type="InterPro" id="IPR037873">
    <property type="entry name" value="BamE-like"/>
</dbReference>
<feature type="chain" id="PRO_5026672525" evidence="4">
    <location>
        <begin position="19"/>
        <end position="157"/>
    </location>
</feature>
<keyword evidence="1 4" id="KW-0732">Signal</keyword>
<reference evidence="6 7" key="1">
    <citation type="submission" date="2019-12" db="EMBL/GenBank/DDBJ databases">
        <title>Genomic-based taxomic classification of the family Erythrobacteraceae.</title>
        <authorList>
            <person name="Xu L."/>
        </authorList>
    </citation>
    <scope>NUCLEOTIDE SEQUENCE [LARGE SCALE GENOMIC DNA]</scope>
    <source>
        <strain evidence="6 7">KCTC 52259</strain>
    </source>
</reference>
<dbReference type="InterPro" id="IPR026592">
    <property type="entry name" value="BamE"/>
</dbReference>
<dbReference type="PANTHER" id="PTHR37482:SF1">
    <property type="entry name" value="OUTER MEMBRANE PROTEIN ASSEMBLY FACTOR BAME"/>
    <property type="match status" value="1"/>
</dbReference>
<evidence type="ECO:0000313" key="7">
    <source>
        <dbReference type="Proteomes" id="UP000473531"/>
    </source>
</evidence>
<dbReference type="GO" id="GO:0051205">
    <property type="term" value="P:protein insertion into membrane"/>
    <property type="evidence" value="ECO:0007669"/>
    <property type="project" value="TreeGrafter"/>
</dbReference>
<feature type="signal peptide" evidence="4">
    <location>
        <begin position="1"/>
        <end position="18"/>
    </location>
</feature>
<evidence type="ECO:0000313" key="6">
    <source>
        <dbReference type="EMBL" id="MXP13242.1"/>
    </source>
</evidence>
<proteinExistence type="predicted"/>
<dbReference type="EMBL" id="WTYU01000001">
    <property type="protein sequence ID" value="MXP13242.1"/>
    <property type="molecule type" value="Genomic_DNA"/>
</dbReference>
<dbReference type="GO" id="GO:0043165">
    <property type="term" value="P:Gram-negative-bacterium-type cell outer membrane assembly"/>
    <property type="evidence" value="ECO:0007669"/>
    <property type="project" value="TreeGrafter"/>
</dbReference>
<evidence type="ECO:0000256" key="1">
    <source>
        <dbReference type="ARBA" id="ARBA00022729"/>
    </source>
</evidence>
<dbReference type="Proteomes" id="UP000473531">
    <property type="component" value="Unassembled WGS sequence"/>
</dbReference>